<feature type="region of interest" description="Disordered" evidence="6">
    <location>
        <begin position="282"/>
        <end position="305"/>
    </location>
</feature>
<dbReference type="GO" id="GO:0005739">
    <property type="term" value="C:mitochondrion"/>
    <property type="evidence" value="ECO:0007669"/>
    <property type="project" value="TreeGrafter"/>
</dbReference>
<dbReference type="STRING" id="1858805.M5FN76"/>
<dbReference type="CDD" id="cd06557">
    <property type="entry name" value="KPHMT-like"/>
    <property type="match status" value="1"/>
</dbReference>
<dbReference type="GO" id="GO:0032259">
    <property type="term" value="P:methylation"/>
    <property type="evidence" value="ECO:0007669"/>
    <property type="project" value="UniProtKB-KW"/>
</dbReference>
<dbReference type="GO" id="GO:0000287">
    <property type="term" value="F:magnesium ion binding"/>
    <property type="evidence" value="ECO:0007669"/>
    <property type="project" value="TreeGrafter"/>
</dbReference>
<evidence type="ECO:0000313" key="7">
    <source>
        <dbReference type="EMBL" id="EJT96960.1"/>
    </source>
</evidence>
<dbReference type="HOGENOM" id="CLU_036645_0_1_1"/>
<dbReference type="GO" id="GO:0008168">
    <property type="term" value="F:methyltransferase activity"/>
    <property type="evidence" value="ECO:0007669"/>
    <property type="project" value="UniProtKB-KW"/>
</dbReference>
<evidence type="ECO:0000256" key="3">
    <source>
        <dbReference type="ARBA" id="ARBA00012618"/>
    </source>
</evidence>
<comment type="catalytic activity">
    <reaction evidence="5">
        <text>(6R)-5,10-methylene-5,6,7,8-tetrahydrofolate + 3-methyl-2-oxobutanoate + H2O = 2-dehydropantoate + (6S)-5,6,7,8-tetrahydrofolate</text>
        <dbReference type="Rhea" id="RHEA:11824"/>
        <dbReference type="ChEBI" id="CHEBI:11561"/>
        <dbReference type="ChEBI" id="CHEBI:11851"/>
        <dbReference type="ChEBI" id="CHEBI:15377"/>
        <dbReference type="ChEBI" id="CHEBI:15636"/>
        <dbReference type="ChEBI" id="CHEBI:57453"/>
        <dbReference type="EC" id="2.1.2.11"/>
    </reaction>
</comment>
<dbReference type="Gene3D" id="3.20.20.60">
    <property type="entry name" value="Phosphoenolpyruvate-binding domains"/>
    <property type="match status" value="2"/>
</dbReference>
<dbReference type="GeneID" id="63692093"/>
<gene>
    <name evidence="7" type="ORF">DACRYDRAFT_91905</name>
</gene>
<protein>
    <recommendedName>
        <fullName evidence="3">3-methyl-2-oxobutanoate hydroxymethyltransferase</fullName>
        <ecNumber evidence="3">2.1.2.11</ecNumber>
    </recommendedName>
</protein>
<keyword evidence="8" id="KW-1185">Reference proteome</keyword>
<dbReference type="AlphaFoldDB" id="M5FN76"/>
<dbReference type="InterPro" id="IPR003700">
    <property type="entry name" value="Pantoate_hydroxy_MeTrfase"/>
</dbReference>
<keyword evidence="7" id="KW-0489">Methyltransferase</keyword>
<dbReference type="PANTHER" id="PTHR20881:SF0">
    <property type="entry name" value="3-METHYL-2-OXOBUTANOATE HYDROXYMETHYLTRANSFERASE"/>
    <property type="match status" value="1"/>
</dbReference>
<keyword evidence="4 7" id="KW-0808">Transferase</keyword>
<dbReference type="InterPro" id="IPR015813">
    <property type="entry name" value="Pyrv/PenolPyrv_kinase-like_dom"/>
</dbReference>
<proteinExistence type="inferred from homology"/>
<dbReference type="EMBL" id="JH795879">
    <property type="protein sequence ID" value="EJT96960.1"/>
    <property type="molecule type" value="Genomic_DNA"/>
</dbReference>
<dbReference type="Pfam" id="PF02548">
    <property type="entry name" value="Pantoate_transf"/>
    <property type="match status" value="2"/>
</dbReference>
<dbReference type="EC" id="2.1.2.11" evidence="3"/>
<evidence type="ECO:0000256" key="5">
    <source>
        <dbReference type="ARBA" id="ARBA00049172"/>
    </source>
</evidence>
<dbReference type="GO" id="GO:0003864">
    <property type="term" value="F:3-methyl-2-oxobutanoate hydroxymethyltransferase activity"/>
    <property type="evidence" value="ECO:0007669"/>
    <property type="project" value="UniProtKB-EC"/>
</dbReference>
<dbReference type="PANTHER" id="PTHR20881">
    <property type="entry name" value="3-METHYL-2-OXOBUTANOATE HYDROXYMETHYLTRANSFERASE"/>
    <property type="match status" value="1"/>
</dbReference>
<feature type="compositionally biased region" description="Basic and acidic residues" evidence="6">
    <location>
        <begin position="295"/>
        <end position="305"/>
    </location>
</feature>
<dbReference type="InterPro" id="IPR040442">
    <property type="entry name" value="Pyrv_kinase-like_dom_sf"/>
</dbReference>
<dbReference type="PIRSF" id="PIRSF000388">
    <property type="entry name" value="Pantoate_hydroxy_MeTrfase"/>
    <property type="match status" value="1"/>
</dbReference>
<dbReference type="OrthoDB" id="425211at2759"/>
<dbReference type="GO" id="GO:0015940">
    <property type="term" value="P:pantothenate biosynthetic process"/>
    <property type="evidence" value="ECO:0007669"/>
    <property type="project" value="UniProtKB-UniPathway"/>
</dbReference>
<dbReference type="SUPFAM" id="SSF51621">
    <property type="entry name" value="Phosphoenolpyruvate/pyruvate domain"/>
    <property type="match status" value="1"/>
</dbReference>
<dbReference type="HAMAP" id="MF_00156">
    <property type="entry name" value="PanB"/>
    <property type="match status" value="1"/>
</dbReference>
<comment type="similarity">
    <text evidence="2">Belongs to the PanB family.</text>
</comment>
<evidence type="ECO:0000256" key="1">
    <source>
        <dbReference type="ARBA" id="ARBA00005033"/>
    </source>
</evidence>
<dbReference type="RefSeq" id="XP_040623858.1">
    <property type="nucleotide sequence ID" value="XM_040777031.1"/>
</dbReference>
<comment type="pathway">
    <text evidence="1">Cofactor biosynthesis; (R)-pantothenate biosynthesis; (R)-pantoate from 3-methyl-2-oxobutanoate: step 1/2.</text>
</comment>
<evidence type="ECO:0000256" key="6">
    <source>
        <dbReference type="SAM" id="MobiDB-lite"/>
    </source>
</evidence>
<sequence length="305" mass="32870">MFTAIRPITNSFTVKLATGQGGVWTSVRRMSVRPEAPSPERADRKKVTLQHLRQLHATRTAITMLTVYSYPSARRADQADIDICFVGDSLAQVALGHDNTTRLTLDEMLHHCRALGVKEALATAVRLVKEGDMEAVKLEGGDEVVDVVRAITAAGIPVMGHIGLTPQKHTSLSGYKVQGRNAQDALSIARSAKALEDAGVFAIVLEAIPSLLAEEITGSLRVPTIGIGAGMRCSGQVLVQDDALGVWGGGRKPKFVRRFAQVGEEALKGVEASAMAVRKGQFPADEEAHTMPQDELNKFKDNKRV</sequence>
<organism evidence="7 8">
    <name type="scientific">Dacryopinax primogenitus (strain DJM 731)</name>
    <name type="common">Brown rot fungus</name>
    <dbReference type="NCBI Taxonomy" id="1858805"/>
    <lineage>
        <taxon>Eukaryota</taxon>
        <taxon>Fungi</taxon>
        <taxon>Dikarya</taxon>
        <taxon>Basidiomycota</taxon>
        <taxon>Agaricomycotina</taxon>
        <taxon>Dacrymycetes</taxon>
        <taxon>Dacrymycetales</taxon>
        <taxon>Dacrymycetaceae</taxon>
        <taxon>Dacryopinax</taxon>
    </lineage>
</organism>
<accession>M5FN76</accession>
<evidence type="ECO:0000256" key="4">
    <source>
        <dbReference type="ARBA" id="ARBA00022679"/>
    </source>
</evidence>
<reference evidence="7 8" key="1">
    <citation type="journal article" date="2012" name="Science">
        <title>The Paleozoic origin of enzymatic lignin decomposition reconstructed from 31 fungal genomes.</title>
        <authorList>
            <person name="Floudas D."/>
            <person name="Binder M."/>
            <person name="Riley R."/>
            <person name="Barry K."/>
            <person name="Blanchette R.A."/>
            <person name="Henrissat B."/>
            <person name="Martinez A.T."/>
            <person name="Otillar R."/>
            <person name="Spatafora J.W."/>
            <person name="Yadav J.S."/>
            <person name="Aerts A."/>
            <person name="Benoit I."/>
            <person name="Boyd A."/>
            <person name="Carlson A."/>
            <person name="Copeland A."/>
            <person name="Coutinho P.M."/>
            <person name="de Vries R.P."/>
            <person name="Ferreira P."/>
            <person name="Findley K."/>
            <person name="Foster B."/>
            <person name="Gaskell J."/>
            <person name="Glotzer D."/>
            <person name="Gorecki P."/>
            <person name="Heitman J."/>
            <person name="Hesse C."/>
            <person name="Hori C."/>
            <person name="Igarashi K."/>
            <person name="Jurgens J.A."/>
            <person name="Kallen N."/>
            <person name="Kersten P."/>
            <person name="Kohler A."/>
            <person name="Kuees U."/>
            <person name="Kumar T.K.A."/>
            <person name="Kuo A."/>
            <person name="LaButti K."/>
            <person name="Larrondo L.F."/>
            <person name="Lindquist E."/>
            <person name="Ling A."/>
            <person name="Lombard V."/>
            <person name="Lucas S."/>
            <person name="Lundell T."/>
            <person name="Martin R."/>
            <person name="McLaughlin D.J."/>
            <person name="Morgenstern I."/>
            <person name="Morin E."/>
            <person name="Murat C."/>
            <person name="Nagy L.G."/>
            <person name="Nolan M."/>
            <person name="Ohm R.A."/>
            <person name="Patyshakuliyeva A."/>
            <person name="Rokas A."/>
            <person name="Ruiz-Duenas F.J."/>
            <person name="Sabat G."/>
            <person name="Salamov A."/>
            <person name="Samejima M."/>
            <person name="Schmutz J."/>
            <person name="Slot J.C."/>
            <person name="St John F."/>
            <person name="Stenlid J."/>
            <person name="Sun H."/>
            <person name="Sun S."/>
            <person name="Syed K."/>
            <person name="Tsang A."/>
            <person name="Wiebenga A."/>
            <person name="Young D."/>
            <person name="Pisabarro A."/>
            <person name="Eastwood D.C."/>
            <person name="Martin F."/>
            <person name="Cullen D."/>
            <person name="Grigoriev I.V."/>
            <person name="Hibbett D.S."/>
        </authorList>
    </citation>
    <scope>NUCLEOTIDE SEQUENCE [LARGE SCALE GENOMIC DNA]</scope>
    <source>
        <strain evidence="7 8">DJM-731 SS1</strain>
    </source>
</reference>
<evidence type="ECO:0000256" key="2">
    <source>
        <dbReference type="ARBA" id="ARBA00008676"/>
    </source>
</evidence>
<dbReference type="OMA" id="MGMEDTN"/>
<dbReference type="UniPathway" id="UPA00028">
    <property type="reaction ID" value="UER00003"/>
</dbReference>
<dbReference type="Proteomes" id="UP000030653">
    <property type="component" value="Unassembled WGS sequence"/>
</dbReference>
<name>M5FN76_DACPD</name>
<evidence type="ECO:0000313" key="8">
    <source>
        <dbReference type="Proteomes" id="UP000030653"/>
    </source>
</evidence>